<keyword evidence="5 7" id="KW-0472">Membrane</keyword>
<comment type="similarity">
    <text evidence="2">Belongs to the CPA3 antiporters (TC 2.A.63) subunit A family.</text>
</comment>
<feature type="transmembrane region" description="Helical" evidence="7">
    <location>
        <begin position="309"/>
        <end position="331"/>
    </location>
</feature>
<feature type="transmembrane region" description="Helical" evidence="7">
    <location>
        <begin position="177"/>
        <end position="196"/>
    </location>
</feature>
<evidence type="ECO:0000259" key="9">
    <source>
        <dbReference type="Pfam" id="PF00662"/>
    </source>
</evidence>
<evidence type="ECO:0000256" key="6">
    <source>
        <dbReference type="RuleBase" id="RU000320"/>
    </source>
</evidence>
<dbReference type="GO" id="GO:0012505">
    <property type="term" value="C:endomembrane system"/>
    <property type="evidence" value="ECO:0007669"/>
    <property type="project" value="UniProtKB-SubCell"/>
</dbReference>
<dbReference type="NCBIfam" id="TIGR01974">
    <property type="entry name" value="NDH_I_L"/>
    <property type="match status" value="1"/>
</dbReference>
<dbReference type="InterPro" id="IPR018393">
    <property type="entry name" value="NADHpl_OxRdtase_5_subgr"/>
</dbReference>
<feature type="transmembrane region" description="Helical" evidence="7">
    <location>
        <begin position="216"/>
        <end position="241"/>
    </location>
</feature>
<dbReference type="GO" id="GO:0016020">
    <property type="term" value="C:membrane"/>
    <property type="evidence" value="ECO:0007669"/>
    <property type="project" value="UniProtKB-SubCell"/>
</dbReference>
<dbReference type="EMBL" id="CP002344">
    <property type="protein sequence ID" value="ADU50440.1"/>
    <property type="molecule type" value="Genomic_DNA"/>
</dbReference>
<dbReference type="PRINTS" id="PR01435">
    <property type="entry name" value="NPOXDRDTASE5"/>
</dbReference>
<dbReference type="eggNOG" id="COG1009">
    <property type="taxonomic scope" value="Bacteria"/>
</dbReference>
<evidence type="ECO:0000256" key="5">
    <source>
        <dbReference type="ARBA" id="ARBA00023136"/>
    </source>
</evidence>
<dbReference type="AlphaFoldDB" id="E6SMI0"/>
<dbReference type="GO" id="GO:0008137">
    <property type="term" value="F:NADH dehydrogenase (ubiquinone) activity"/>
    <property type="evidence" value="ECO:0007669"/>
    <property type="project" value="InterPro"/>
</dbReference>
<dbReference type="GO" id="GO:0003954">
    <property type="term" value="F:NADH dehydrogenase activity"/>
    <property type="evidence" value="ECO:0007669"/>
    <property type="project" value="TreeGrafter"/>
</dbReference>
<dbReference type="KEGG" id="tmr:Tmar_0315"/>
<dbReference type="Pfam" id="PF00662">
    <property type="entry name" value="Proton_antipo_N"/>
    <property type="match status" value="1"/>
</dbReference>
<evidence type="ECO:0000313" key="11">
    <source>
        <dbReference type="Proteomes" id="UP000008915"/>
    </source>
</evidence>
<feature type="transmembrane region" description="Helical" evidence="7">
    <location>
        <begin position="6"/>
        <end position="23"/>
    </location>
</feature>
<reference evidence="11" key="2">
    <citation type="journal article" date="2010" name="Stand. Genomic Sci.">
        <title>Complete genome sequence of Thermaerobacter marianensis type strain (7p75aT).</title>
        <authorList>
            <person name="Han C."/>
            <person name="Gu W."/>
            <person name="Zhang X."/>
            <person name="Lapidus A."/>
            <person name="Nolan M."/>
            <person name="Copeland A."/>
            <person name="Lucas S."/>
            <person name="Glavina Del Rio T."/>
            <person name="Tice H."/>
            <person name="Cheng J."/>
            <person name="Tapia R."/>
            <person name="Goodwin L."/>
            <person name="Pitluck S."/>
            <person name="Pagani I."/>
            <person name="Ivanova N."/>
            <person name="Mavromatis K."/>
            <person name="Mikhailova N."/>
            <person name="Pati A."/>
            <person name="Chen A."/>
            <person name="Palaniappan K."/>
            <person name="Land M."/>
            <person name="Hauser L."/>
            <person name="Chang Y."/>
            <person name="Jeffries C."/>
            <person name="Schneider S."/>
            <person name="Rohde M."/>
            <person name="Goker M."/>
            <person name="Pukall R."/>
            <person name="Woyke T."/>
            <person name="Bristow J."/>
            <person name="Eisen J."/>
            <person name="Markowitz V."/>
            <person name="Hugenholtz P."/>
            <person name="Kyrpides N."/>
            <person name="Klenk H."/>
            <person name="Detter J."/>
        </authorList>
    </citation>
    <scope>NUCLEOTIDE SEQUENCE [LARGE SCALE GENOMIC DNA]</scope>
    <source>
        <strain evidence="11">ATCC 700841 / DSM 12885 / JCM 10246 / 7p75a</strain>
    </source>
</reference>
<dbReference type="Proteomes" id="UP000008915">
    <property type="component" value="Chromosome"/>
</dbReference>
<dbReference type="InterPro" id="IPR003945">
    <property type="entry name" value="NU5C-like"/>
</dbReference>
<dbReference type="Pfam" id="PF00361">
    <property type="entry name" value="Proton_antipo_M"/>
    <property type="match status" value="1"/>
</dbReference>
<accession>E6SMI0</accession>
<dbReference type="InterPro" id="IPR001750">
    <property type="entry name" value="ND/Mrp_TM"/>
</dbReference>
<dbReference type="OrthoDB" id="9807568at2"/>
<protein>
    <submittedName>
        <fullName evidence="10">Proton-translocating NADH-quinone oxidoreductase, chain L</fullName>
    </submittedName>
</protein>
<organism evidence="10 11">
    <name type="scientific">Thermaerobacter marianensis (strain ATCC 700841 / DSM 12885 / JCM 10246 / 7p75a)</name>
    <dbReference type="NCBI Taxonomy" id="644966"/>
    <lineage>
        <taxon>Bacteria</taxon>
        <taxon>Bacillati</taxon>
        <taxon>Bacillota</taxon>
        <taxon>Clostridia</taxon>
        <taxon>Eubacteriales</taxon>
        <taxon>Clostridiales Family XVII. Incertae Sedis</taxon>
        <taxon>Thermaerobacter</taxon>
    </lineage>
</organism>
<keyword evidence="11" id="KW-1185">Reference proteome</keyword>
<sequence length="627" mass="68022">MVESAWLIPLFPLAAFVLTVFVGRRLGERAGWIGVAGMLAATVMALGVFRDAVVRPEAYEAAWRWLQFGSFELRVGFRVDNLEATLLLMVSFVSLMVHVFSLGYMHGDARYNRYFALISLFTAGMLGLVISDNAVFWLLWWEIMGACSYLLIGHWFEERENQAAAYKAFITTRIGDVLMMAGFWYMFHLTGSLRFADWQAWVEHQAGAGAPDFTRAMTVAALLIFGGAVGKSAQAPLHVWLPDAMAGPTPVSALIHAATMVAAGVFLIARTYFIFAQSPTALAVVAFLGAFTAFLAASIAVVQSDIKKVLAYSTVSQLGYMVMALGVGGYTAALFHLWTHGFFKALLFLGSGSVIHAVHTQNMHEMGGLARKMKLTAATFIVGTLALAGIWPFSGFYSKDEILLAAYHSRYPVLFWVGAATAGLTAFYMTRAVVLTFFGRPRDAHKYEHAHEGGPELTWPLLLLAIPAFAAGFLAPALFGAPVHEFITFGEHVSGYEPESVVVLTGTLFAVAGILLGIVVYGLGWISPQTLRAAFATPYFVLQEKWFFDRAYQAVVLAGSSAVARLAAGFDRLVIDGIVNGVARLVAGVGEVVRRWSTGLVQGYMLTLFAGVVVLALLILQVTGGLR</sequence>
<feature type="transmembrane region" description="Helical" evidence="7">
    <location>
        <begin position="30"/>
        <end position="49"/>
    </location>
</feature>
<feature type="transmembrane region" description="Helical" evidence="7">
    <location>
        <begin position="459"/>
        <end position="481"/>
    </location>
</feature>
<dbReference type="PRINTS" id="PR01434">
    <property type="entry name" value="NADHDHGNASE5"/>
</dbReference>
<dbReference type="HOGENOM" id="CLU_007100_6_0_9"/>
<feature type="transmembrane region" description="Helical" evidence="7">
    <location>
        <begin position="84"/>
        <end position="102"/>
    </location>
</feature>
<dbReference type="Gene3D" id="1.20.5.2700">
    <property type="match status" value="1"/>
</dbReference>
<evidence type="ECO:0000256" key="2">
    <source>
        <dbReference type="ARBA" id="ARBA00008483"/>
    </source>
</evidence>
<feature type="transmembrane region" description="Helical" evidence="7">
    <location>
        <begin position="337"/>
        <end position="355"/>
    </location>
</feature>
<feature type="domain" description="NADH:quinone oxidoreductase/Mrp antiporter transmembrane" evidence="8">
    <location>
        <begin position="134"/>
        <end position="425"/>
    </location>
</feature>
<keyword evidence="4 7" id="KW-1133">Transmembrane helix</keyword>
<dbReference type="InterPro" id="IPR001516">
    <property type="entry name" value="Proton_antipo_N"/>
</dbReference>
<evidence type="ECO:0000256" key="3">
    <source>
        <dbReference type="ARBA" id="ARBA00022692"/>
    </source>
</evidence>
<feature type="transmembrane region" description="Helical" evidence="7">
    <location>
        <begin position="375"/>
        <end position="393"/>
    </location>
</feature>
<comment type="subcellular location">
    <subcellularLocation>
        <location evidence="1">Endomembrane system</location>
        <topology evidence="1">Multi-pass membrane protein</topology>
    </subcellularLocation>
    <subcellularLocation>
        <location evidence="6">Membrane</location>
        <topology evidence="6">Multi-pass membrane protein</topology>
    </subcellularLocation>
</comment>
<name>E6SMI0_THEM7</name>
<keyword evidence="3 6" id="KW-0812">Transmembrane</keyword>
<evidence type="ECO:0000256" key="4">
    <source>
        <dbReference type="ARBA" id="ARBA00022989"/>
    </source>
</evidence>
<feature type="transmembrane region" description="Helical" evidence="7">
    <location>
        <begin position="604"/>
        <end position="624"/>
    </location>
</feature>
<dbReference type="PANTHER" id="PTHR42829">
    <property type="entry name" value="NADH-UBIQUINONE OXIDOREDUCTASE CHAIN 5"/>
    <property type="match status" value="1"/>
</dbReference>
<gene>
    <name evidence="10" type="ordered locus">Tmar_0315</name>
</gene>
<evidence type="ECO:0000256" key="7">
    <source>
        <dbReference type="SAM" id="Phobius"/>
    </source>
</evidence>
<evidence type="ECO:0000313" key="10">
    <source>
        <dbReference type="EMBL" id="ADU50440.1"/>
    </source>
</evidence>
<dbReference type="GO" id="GO:0015990">
    <property type="term" value="P:electron transport coupled proton transport"/>
    <property type="evidence" value="ECO:0007669"/>
    <property type="project" value="TreeGrafter"/>
</dbReference>
<evidence type="ECO:0000256" key="1">
    <source>
        <dbReference type="ARBA" id="ARBA00004127"/>
    </source>
</evidence>
<dbReference type="PANTHER" id="PTHR42829:SF2">
    <property type="entry name" value="NADH-UBIQUINONE OXIDOREDUCTASE CHAIN 5"/>
    <property type="match status" value="1"/>
</dbReference>
<dbReference type="STRING" id="644966.Tmar_0315"/>
<reference evidence="10 11" key="1">
    <citation type="journal article" date="2010" name="Stand. Genomic Sci.">
        <title>Complete genome sequence of Thermaerobacter marianensis type strain (7p75a).</title>
        <authorList>
            <person name="Han C."/>
            <person name="Gu W."/>
            <person name="Zhang X."/>
            <person name="Lapidus A."/>
            <person name="Nolan M."/>
            <person name="Copeland A."/>
            <person name="Lucas S."/>
            <person name="Del Rio T.G."/>
            <person name="Tice H."/>
            <person name="Cheng J.F."/>
            <person name="Tapia R."/>
            <person name="Goodwin L."/>
            <person name="Pitluck S."/>
            <person name="Pagani I."/>
            <person name="Ivanova N."/>
            <person name="Mavromatis K."/>
            <person name="Mikhailova N."/>
            <person name="Pati A."/>
            <person name="Chen A."/>
            <person name="Palaniappan K."/>
            <person name="Land M."/>
            <person name="Hauser L."/>
            <person name="Chang Y.J."/>
            <person name="Jeffries C.D."/>
            <person name="Schneider S."/>
            <person name="Rohde M."/>
            <person name="Goker M."/>
            <person name="Pukall R."/>
            <person name="Woyke T."/>
            <person name="Bristow J."/>
            <person name="Eisen J.A."/>
            <person name="Markowitz V."/>
            <person name="Hugenholtz P."/>
            <person name="Kyrpides N.C."/>
            <person name="Klenk H.P."/>
            <person name="Detter J.C."/>
        </authorList>
    </citation>
    <scope>NUCLEOTIDE SEQUENCE [LARGE SCALE GENOMIC DNA]</scope>
    <source>
        <strain evidence="11">ATCC 700841 / DSM 12885 / JCM 10246 / 7p75a</strain>
    </source>
</reference>
<proteinExistence type="inferred from homology"/>
<dbReference type="GO" id="GO:0042773">
    <property type="term" value="P:ATP synthesis coupled electron transport"/>
    <property type="evidence" value="ECO:0007669"/>
    <property type="project" value="InterPro"/>
</dbReference>
<feature type="transmembrane region" description="Helical" evidence="7">
    <location>
        <begin position="413"/>
        <end position="438"/>
    </location>
</feature>
<feature type="domain" description="NADH-Ubiquinone oxidoreductase (complex I) chain 5 N-terminal" evidence="9">
    <location>
        <begin position="65"/>
        <end position="115"/>
    </location>
</feature>
<evidence type="ECO:0000259" key="8">
    <source>
        <dbReference type="Pfam" id="PF00361"/>
    </source>
</evidence>
<feature type="transmembrane region" description="Helical" evidence="7">
    <location>
        <begin position="253"/>
        <end position="275"/>
    </location>
</feature>
<dbReference type="NCBIfam" id="NF005141">
    <property type="entry name" value="PRK06590.1"/>
    <property type="match status" value="1"/>
</dbReference>
<feature type="transmembrane region" description="Helical" evidence="7">
    <location>
        <begin position="114"/>
        <end position="131"/>
    </location>
</feature>
<feature type="transmembrane region" description="Helical" evidence="7">
    <location>
        <begin position="137"/>
        <end position="156"/>
    </location>
</feature>
<feature type="transmembrane region" description="Helical" evidence="7">
    <location>
        <begin position="501"/>
        <end position="523"/>
    </location>
</feature>
<feature type="transmembrane region" description="Helical" evidence="7">
    <location>
        <begin position="281"/>
        <end position="302"/>
    </location>
</feature>